<name>A0A2U8GPZ5_9RHOO</name>
<evidence type="ECO:0000256" key="5">
    <source>
        <dbReference type="ARBA" id="ARBA00023014"/>
    </source>
</evidence>
<evidence type="ECO:0000313" key="8">
    <source>
        <dbReference type="EMBL" id="AWI75550.1"/>
    </source>
</evidence>
<comment type="catalytic activity">
    <reaction evidence="6">
        <text>(R)-lactate + A = pyruvate + AH2</text>
        <dbReference type="Rhea" id="RHEA:15089"/>
        <dbReference type="ChEBI" id="CHEBI:13193"/>
        <dbReference type="ChEBI" id="CHEBI:15361"/>
        <dbReference type="ChEBI" id="CHEBI:16004"/>
        <dbReference type="ChEBI" id="CHEBI:17499"/>
    </reaction>
</comment>
<dbReference type="Pfam" id="PF02754">
    <property type="entry name" value="CCG"/>
    <property type="match status" value="2"/>
</dbReference>
<evidence type="ECO:0000256" key="2">
    <source>
        <dbReference type="ARBA" id="ARBA00022723"/>
    </source>
</evidence>
<dbReference type="PANTHER" id="PTHR32479">
    <property type="entry name" value="GLYCOLATE OXIDASE IRON-SULFUR SUBUNIT"/>
    <property type="match status" value="1"/>
</dbReference>
<reference evidence="8 9" key="1">
    <citation type="submission" date="2017-06" db="EMBL/GenBank/DDBJ databases">
        <title>Azoarcus.</title>
        <authorList>
            <person name="Woo J.-H."/>
            <person name="Kim H.-S."/>
        </authorList>
    </citation>
    <scope>NUCLEOTIDE SEQUENCE [LARGE SCALE GENOMIC DNA]</scope>
    <source>
        <strain evidence="8 9">TSPY31</strain>
    </source>
</reference>
<dbReference type="GO" id="GO:0051539">
    <property type="term" value="F:4 iron, 4 sulfur cluster binding"/>
    <property type="evidence" value="ECO:0007669"/>
    <property type="project" value="UniProtKB-UniRule"/>
</dbReference>
<dbReference type="InterPro" id="IPR017896">
    <property type="entry name" value="4Fe4S_Fe-S-bd"/>
</dbReference>
<evidence type="ECO:0000313" key="9">
    <source>
        <dbReference type="Proteomes" id="UP000244930"/>
    </source>
</evidence>
<gene>
    <name evidence="8" type="ORF">CEW83_10275</name>
</gene>
<dbReference type="InterPro" id="IPR012257">
    <property type="entry name" value="Glc_ox_4Fe-4S"/>
</dbReference>
<keyword evidence="6" id="KW-0249">Electron transport</keyword>
<dbReference type="InterPro" id="IPR009051">
    <property type="entry name" value="Helical_ferredxn"/>
</dbReference>
<dbReference type="Gene3D" id="1.10.1060.10">
    <property type="entry name" value="Alpha-helical ferredoxin"/>
    <property type="match status" value="1"/>
</dbReference>
<evidence type="ECO:0000256" key="1">
    <source>
        <dbReference type="ARBA" id="ARBA00022485"/>
    </source>
</evidence>
<evidence type="ECO:0000256" key="3">
    <source>
        <dbReference type="ARBA" id="ARBA00022737"/>
    </source>
</evidence>
<accession>A0A2U8GPZ5</accession>
<dbReference type="InterPro" id="IPR004017">
    <property type="entry name" value="Cys_rich_dom"/>
</dbReference>
<dbReference type="GO" id="GO:0046872">
    <property type="term" value="F:metal ion binding"/>
    <property type="evidence" value="ECO:0007669"/>
    <property type="project" value="UniProtKB-UniRule"/>
</dbReference>
<keyword evidence="1 6" id="KW-0004">4Fe-4S</keyword>
<feature type="domain" description="4Fe-4S ferredoxin-type" evidence="7">
    <location>
        <begin position="14"/>
        <end position="47"/>
    </location>
</feature>
<comment type="cofactor">
    <cofactor evidence="6">
        <name>[4Fe-4S] cluster</name>
        <dbReference type="ChEBI" id="CHEBI:49883"/>
    </cofactor>
    <text evidence="6">Binds 2 [4Fe-4S] clusters.</text>
</comment>
<keyword evidence="4 6" id="KW-0408">Iron</keyword>
<evidence type="ECO:0000256" key="6">
    <source>
        <dbReference type="PIRNR" id="PIRNR000139"/>
    </source>
</evidence>
<keyword evidence="9" id="KW-1185">Reference proteome</keyword>
<dbReference type="RefSeq" id="WP_108949256.1">
    <property type="nucleotide sequence ID" value="NZ_CP022187.1"/>
</dbReference>
<protein>
    <recommendedName>
        <fullName evidence="6">Glycolate oxidase iron-sulfur subunit</fullName>
        <ecNumber evidence="6">1.1.99.14</ecNumber>
    </recommendedName>
</protein>
<evidence type="ECO:0000256" key="4">
    <source>
        <dbReference type="ARBA" id="ARBA00023004"/>
    </source>
</evidence>
<evidence type="ECO:0000259" key="7">
    <source>
        <dbReference type="PROSITE" id="PS51379"/>
    </source>
</evidence>
<dbReference type="AlphaFoldDB" id="A0A2U8GPZ5"/>
<dbReference type="Proteomes" id="UP000244930">
    <property type="component" value="Chromosome"/>
</dbReference>
<dbReference type="NCBIfam" id="NF008434">
    <property type="entry name" value="PRK11274.1"/>
    <property type="match status" value="1"/>
</dbReference>
<dbReference type="PROSITE" id="PS00198">
    <property type="entry name" value="4FE4S_FER_1"/>
    <property type="match status" value="1"/>
</dbReference>
<dbReference type="Pfam" id="PF13183">
    <property type="entry name" value="Fer4_8"/>
    <property type="match status" value="1"/>
</dbReference>
<keyword evidence="2 6" id="KW-0479">Metal-binding</keyword>
<dbReference type="FunFam" id="1.10.1060.10:FF:000012">
    <property type="entry name" value="Glycolate oxidase iron-sulfur subunit"/>
    <property type="match status" value="1"/>
</dbReference>
<dbReference type="EMBL" id="CP022187">
    <property type="protein sequence ID" value="AWI75550.1"/>
    <property type="molecule type" value="Genomic_DNA"/>
</dbReference>
<keyword evidence="5 6" id="KW-0411">Iron-sulfur</keyword>
<comment type="catalytic activity">
    <reaction evidence="6">
        <text>glycolate + A = glyoxylate + AH2</text>
        <dbReference type="Rhea" id="RHEA:21264"/>
        <dbReference type="ChEBI" id="CHEBI:13193"/>
        <dbReference type="ChEBI" id="CHEBI:17499"/>
        <dbReference type="ChEBI" id="CHEBI:29805"/>
        <dbReference type="ChEBI" id="CHEBI:36655"/>
        <dbReference type="EC" id="1.1.99.14"/>
    </reaction>
</comment>
<keyword evidence="3" id="KW-0677">Repeat</keyword>
<sequence>MQTQLADFIRDTPDGREADEILRNCVHCGFCTATCPTYQLLGDELDGPRGRIYLIKQVLEGHEPTEKTRLHLDRCLTCRSCESTCPSGVQYGRLVDIGRHVVETKVPRRGADRAVRWALREFVPRAGLFGAAMKAGRMVRGMLPETLKDKVPLARPAGPWPRPRHGRRMLTLAGCVQPSMAPSINAAAARVLDTLGISLQEAPGAGCCGAVRHHLNDHEGGKADMKRNIDAWWPVIEAGDIEVIVMTASGCGSQVKDYGHILRNDPAYAEKARKVSELTRDISEVIVAEVDNLARLLAAKGNRRTPLAWHAPCSLQHGLKLRGGVERLLDAAGYDLTPVRDAHLCCGSAGTYSLLQPELSHTLRDNKLAALCEGGAGAIASANIGCITHLQAGTQTPVRHWIELLDSRLNGFPA</sequence>
<dbReference type="SUPFAM" id="SSF54862">
    <property type="entry name" value="4Fe-4S ferredoxins"/>
    <property type="match status" value="1"/>
</dbReference>
<dbReference type="PIRSF" id="PIRSF000139">
    <property type="entry name" value="Glc_ox_4Fe-4S"/>
    <property type="match status" value="1"/>
</dbReference>
<dbReference type="PANTHER" id="PTHR32479:SF17">
    <property type="entry name" value="GLYCOLATE OXIDASE IRON-SULFUR SUBUNIT"/>
    <property type="match status" value="1"/>
</dbReference>
<dbReference type="GO" id="GO:0019154">
    <property type="term" value="F:glycolate dehydrogenase activity"/>
    <property type="evidence" value="ECO:0007669"/>
    <property type="project" value="UniProtKB-EC"/>
</dbReference>
<keyword evidence="6" id="KW-0813">Transport</keyword>
<dbReference type="InterPro" id="IPR017900">
    <property type="entry name" value="4Fe4S_Fe_S_CS"/>
</dbReference>
<comment type="function">
    <text evidence="6">Component of a complex that catalyzes the oxidation of glycolate to glyoxylate.</text>
</comment>
<dbReference type="EC" id="1.1.99.14" evidence="6"/>
<dbReference type="PROSITE" id="PS51379">
    <property type="entry name" value="4FE4S_FER_2"/>
    <property type="match status" value="2"/>
</dbReference>
<feature type="domain" description="4Fe-4S ferredoxin-type" evidence="7">
    <location>
        <begin position="66"/>
        <end position="89"/>
    </location>
</feature>
<dbReference type="KEGG" id="acom:CEW83_10275"/>
<proteinExistence type="predicted"/>
<organism evidence="8 9">
    <name type="scientific">Parazoarcus communis</name>
    <dbReference type="NCBI Taxonomy" id="41977"/>
    <lineage>
        <taxon>Bacteria</taxon>
        <taxon>Pseudomonadati</taxon>
        <taxon>Pseudomonadota</taxon>
        <taxon>Betaproteobacteria</taxon>
        <taxon>Rhodocyclales</taxon>
        <taxon>Zoogloeaceae</taxon>
        <taxon>Parazoarcus</taxon>
    </lineage>
</organism>